<comment type="function">
    <text evidence="6">Hydrolysis of 6-phosphogluconolactone to 6-phosphogluconate.</text>
</comment>
<proteinExistence type="inferred from homology"/>
<organism evidence="8 9">
    <name type="scientific">Microctonus aethiopoides</name>
    <dbReference type="NCBI Taxonomy" id="144406"/>
    <lineage>
        <taxon>Eukaryota</taxon>
        <taxon>Metazoa</taxon>
        <taxon>Ecdysozoa</taxon>
        <taxon>Arthropoda</taxon>
        <taxon>Hexapoda</taxon>
        <taxon>Insecta</taxon>
        <taxon>Pterygota</taxon>
        <taxon>Neoptera</taxon>
        <taxon>Endopterygota</taxon>
        <taxon>Hymenoptera</taxon>
        <taxon>Apocrita</taxon>
        <taxon>Ichneumonoidea</taxon>
        <taxon>Braconidae</taxon>
        <taxon>Euphorinae</taxon>
        <taxon>Microctonus</taxon>
    </lineage>
</organism>
<dbReference type="GO" id="GO:0017057">
    <property type="term" value="F:6-phosphogluconolactonase activity"/>
    <property type="evidence" value="ECO:0007669"/>
    <property type="project" value="UniProtKB-UniRule"/>
</dbReference>
<dbReference type="InterPro" id="IPR039104">
    <property type="entry name" value="6PGL"/>
</dbReference>
<evidence type="ECO:0000256" key="3">
    <source>
        <dbReference type="ARBA" id="ARBA00010662"/>
    </source>
</evidence>
<accession>A0AA39KXD2</accession>
<evidence type="ECO:0000313" key="9">
    <source>
        <dbReference type="Proteomes" id="UP001168990"/>
    </source>
</evidence>
<evidence type="ECO:0000256" key="5">
    <source>
        <dbReference type="ARBA" id="ARBA00022801"/>
    </source>
</evidence>
<keyword evidence="5 6" id="KW-0378">Hydrolase</keyword>
<evidence type="ECO:0000313" key="8">
    <source>
        <dbReference type="EMBL" id="KAK0177250.1"/>
    </source>
</evidence>
<comment type="catalytic activity">
    <reaction evidence="1 6">
        <text>6-phospho-D-glucono-1,5-lactone + H2O = 6-phospho-D-gluconate + H(+)</text>
        <dbReference type="Rhea" id="RHEA:12556"/>
        <dbReference type="ChEBI" id="CHEBI:15377"/>
        <dbReference type="ChEBI" id="CHEBI:15378"/>
        <dbReference type="ChEBI" id="CHEBI:57955"/>
        <dbReference type="ChEBI" id="CHEBI:58759"/>
        <dbReference type="EC" id="3.1.1.31"/>
    </reaction>
</comment>
<dbReference type="CDD" id="cd01400">
    <property type="entry name" value="6PGL"/>
    <property type="match status" value="1"/>
</dbReference>
<dbReference type="Gene3D" id="3.40.50.1360">
    <property type="match status" value="1"/>
</dbReference>
<dbReference type="PANTHER" id="PTHR11054:SF0">
    <property type="entry name" value="6-PHOSPHOGLUCONOLACTONASE"/>
    <property type="match status" value="1"/>
</dbReference>
<evidence type="ECO:0000256" key="2">
    <source>
        <dbReference type="ARBA" id="ARBA00004961"/>
    </source>
</evidence>
<evidence type="ECO:0000259" key="7">
    <source>
        <dbReference type="Pfam" id="PF01182"/>
    </source>
</evidence>
<dbReference type="AlphaFoldDB" id="A0AA39KXD2"/>
<dbReference type="EMBL" id="JAQQBS010000001">
    <property type="protein sequence ID" value="KAK0177250.1"/>
    <property type="molecule type" value="Genomic_DNA"/>
</dbReference>
<gene>
    <name evidence="8" type="ORF">PV328_001323</name>
</gene>
<reference evidence="8" key="2">
    <citation type="submission" date="2023-03" db="EMBL/GenBank/DDBJ databases">
        <authorList>
            <person name="Inwood S.N."/>
            <person name="Skelly J.G."/>
            <person name="Guhlin J."/>
            <person name="Harrop T.W.R."/>
            <person name="Goldson S.G."/>
            <person name="Dearden P.K."/>
        </authorList>
    </citation>
    <scope>NUCLEOTIDE SEQUENCE</scope>
    <source>
        <strain evidence="8">Irish</strain>
        <tissue evidence="8">Whole body</tissue>
    </source>
</reference>
<evidence type="ECO:0000256" key="1">
    <source>
        <dbReference type="ARBA" id="ARBA00000832"/>
    </source>
</evidence>
<dbReference type="NCBIfam" id="TIGR01198">
    <property type="entry name" value="pgl"/>
    <property type="match status" value="1"/>
</dbReference>
<dbReference type="SUPFAM" id="SSF100950">
    <property type="entry name" value="NagB/RpiA/CoA transferase-like"/>
    <property type="match status" value="1"/>
</dbReference>
<dbReference type="InterPro" id="IPR006148">
    <property type="entry name" value="Glc/Gal-6P_isomerase"/>
</dbReference>
<dbReference type="GO" id="GO:0006098">
    <property type="term" value="P:pentose-phosphate shunt"/>
    <property type="evidence" value="ECO:0007669"/>
    <property type="project" value="InterPro"/>
</dbReference>
<dbReference type="InterPro" id="IPR037171">
    <property type="entry name" value="NagB/RpiA_transferase-like"/>
</dbReference>
<dbReference type="GO" id="GO:0005975">
    <property type="term" value="P:carbohydrate metabolic process"/>
    <property type="evidence" value="ECO:0007669"/>
    <property type="project" value="UniProtKB-UniRule"/>
</dbReference>
<evidence type="ECO:0000256" key="6">
    <source>
        <dbReference type="RuleBase" id="RU365095"/>
    </source>
</evidence>
<dbReference type="Pfam" id="PF01182">
    <property type="entry name" value="Glucosamine_iso"/>
    <property type="match status" value="1"/>
</dbReference>
<comment type="caution">
    <text evidence="8">The sequence shown here is derived from an EMBL/GenBank/DDBJ whole genome shotgun (WGS) entry which is preliminary data.</text>
</comment>
<protein>
    <recommendedName>
        <fullName evidence="4 6">6-phosphogluconolactonase</fullName>
        <shortName evidence="6">6PGL</shortName>
        <ecNumber evidence="4 6">3.1.1.31</ecNumber>
    </recommendedName>
</protein>
<dbReference type="PANTHER" id="PTHR11054">
    <property type="entry name" value="6-PHOSPHOGLUCONOLACTONASE"/>
    <property type="match status" value="1"/>
</dbReference>
<name>A0AA39KXD2_9HYME</name>
<dbReference type="FunFam" id="3.40.50.1360:FF:000005">
    <property type="entry name" value="6-phosphogluconolactonase"/>
    <property type="match status" value="1"/>
</dbReference>
<dbReference type="Proteomes" id="UP001168990">
    <property type="component" value="Unassembled WGS sequence"/>
</dbReference>
<keyword evidence="9" id="KW-1185">Reference proteome</keyword>
<feature type="domain" description="Glucosamine/galactosamine-6-phosphate isomerase" evidence="7">
    <location>
        <begin position="55"/>
        <end position="242"/>
    </location>
</feature>
<dbReference type="InterPro" id="IPR005900">
    <property type="entry name" value="6-phosphogluconolactonase_DevB"/>
</dbReference>
<comment type="pathway">
    <text evidence="2 6">Carbohydrate degradation; pentose phosphate pathway; D-ribulose 5-phosphate from D-glucose 6-phosphate (oxidative stage): step 2/3.</text>
</comment>
<dbReference type="EC" id="3.1.1.31" evidence="4 6"/>
<comment type="similarity">
    <text evidence="3 6">Belongs to the glucosamine/galactosamine-6-phosphate isomerase family. 6-phosphogluconolactonase subfamily.</text>
</comment>
<reference evidence="8" key="1">
    <citation type="journal article" date="2023" name="bioRxiv">
        <title>Scaffold-level genome assemblies of two parasitoid biocontrol wasps reveal the parthenogenesis mechanism and an associated novel virus.</title>
        <authorList>
            <person name="Inwood S."/>
            <person name="Skelly J."/>
            <person name="Guhlin J."/>
            <person name="Harrop T."/>
            <person name="Goldson S."/>
            <person name="Dearden P."/>
        </authorList>
    </citation>
    <scope>NUCLEOTIDE SEQUENCE</scope>
    <source>
        <strain evidence="8">Irish</strain>
        <tissue evidence="8">Whole body</tissue>
    </source>
</reference>
<evidence type="ECO:0000256" key="4">
    <source>
        <dbReference type="ARBA" id="ARBA00013198"/>
    </source>
</evidence>
<sequence>MANTLIELDIAGVIARLSSIIEKSANDAIKSGDVFKIGLSVEYFLLFQLKLQLFGVTGGSLIQFLAEGLPTITTDWTKWRFFFCDERIVPFDSNDSTYGQYKLHLMDKLPITPEQFVTINPEFCAVEAANDYIKKMSVYFPPDSLPRFDLLLLGMGPDGHTCSLFPGHRLLEETNRWVCPINDSPKPPSSRITLTFSVINNAKACVFAAAGSNKADIVKRILKLKENLPAGRVQPSNGSLYWILDKEAASGLE</sequence>